<dbReference type="GO" id="GO:0005886">
    <property type="term" value="C:plasma membrane"/>
    <property type="evidence" value="ECO:0007669"/>
    <property type="project" value="UniProtKB-UniRule"/>
</dbReference>
<keyword evidence="7 9" id="KW-0811">Translocation</keyword>
<evidence type="ECO:0000256" key="4">
    <source>
        <dbReference type="ARBA" id="ARBA00022692"/>
    </source>
</evidence>
<evidence type="ECO:0000256" key="7">
    <source>
        <dbReference type="ARBA" id="ARBA00023010"/>
    </source>
</evidence>
<keyword evidence="8 9" id="KW-0472">Membrane</keyword>
<evidence type="ECO:0000313" key="10">
    <source>
        <dbReference type="EMBL" id="TFZ81377.1"/>
    </source>
</evidence>
<protein>
    <recommendedName>
        <fullName evidence="9">Protein translocase subunit SecE</fullName>
    </recommendedName>
</protein>
<dbReference type="PRINTS" id="PR01650">
    <property type="entry name" value="SECETRNLCASE"/>
</dbReference>
<dbReference type="InterPro" id="IPR005807">
    <property type="entry name" value="SecE_bac"/>
</dbReference>
<dbReference type="Gene3D" id="1.20.5.1030">
    <property type="entry name" value="Preprotein translocase secy subunit"/>
    <property type="match status" value="1"/>
</dbReference>
<dbReference type="GO" id="GO:0065002">
    <property type="term" value="P:intracellular protein transmembrane transport"/>
    <property type="evidence" value="ECO:0007669"/>
    <property type="project" value="UniProtKB-UniRule"/>
</dbReference>
<evidence type="ECO:0000256" key="5">
    <source>
        <dbReference type="ARBA" id="ARBA00022927"/>
    </source>
</evidence>
<dbReference type="PANTHER" id="PTHR33910:SF1">
    <property type="entry name" value="PROTEIN TRANSLOCASE SUBUNIT SECE"/>
    <property type="match status" value="1"/>
</dbReference>
<dbReference type="GO" id="GO:0006605">
    <property type="term" value="P:protein targeting"/>
    <property type="evidence" value="ECO:0007669"/>
    <property type="project" value="UniProtKB-UniRule"/>
</dbReference>
<dbReference type="Pfam" id="PF00584">
    <property type="entry name" value="SecE"/>
    <property type="match status" value="1"/>
</dbReference>
<keyword evidence="11" id="KW-1185">Reference proteome</keyword>
<evidence type="ECO:0000256" key="2">
    <source>
        <dbReference type="ARBA" id="ARBA00022448"/>
    </source>
</evidence>
<keyword evidence="6 9" id="KW-1133">Transmembrane helix</keyword>
<comment type="subcellular location">
    <subcellularLocation>
        <location evidence="1">Membrane</location>
    </subcellularLocation>
</comment>
<dbReference type="Proteomes" id="UP000297890">
    <property type="component" value="Unassembled WGS sequence"/>
</dbReference>
<evidence type="ECO:0000256" key="8">
    <source>
        <dbReference type="ARBA" id="ARBA00023136"/>
    </source>
</evidence>
<proteinExistence type="inferred from homology"/>
<dbReference type="GO" id="GO:0008320">
    <property type="term" value="F:protein transmembrane transporter activity"/>
    <property type="evidence" value="ECO:0007669"/>
    <property type="project" value="UniProtKB-UniRule"/>
</dbReference>
<keyword evidence="5 9" id="KW-0653">Protein transport</keyword>
<keyword evidence="3 9" id="KW-1003">Cell membrane</keyword>
<keyword evidence="4 9" id="KW-0812">Transmembrane</keyword>
<keyword evidence="2 9" id="KW-0813">Transport</keyword>
<dbReference type="InterPro" id="IPR038379">
    <property type="entry name" value="SecE_sf"/>
</dbReference>
<dbReference type="GO" id="GO:0043952">
    <property type="term" value="P:protein transport by the Sec complex"/>
    <property type="evidence" value="ECO:0007669"/>
    <property type="project" value="UniProtKB-UniRule"/>
</dbReference>
<dbReference type="OrthoDB" id="9806365at2"/>
<dbReference type="GO" id="GO:0009306">
    <property type="term" value="P:protein secretion"/>
    <property type="evidence" value="ECO:0007669"/>
    <property type="project" value="UniProtKB-UniRule"/>
</dbReference>
<dbReference type="NCBIfam" id="TIGR00964">
    <property type="entry name" value="secE_bact"/>
    <property type="match status" value="1"/>
</dbReference>
<name>A0A4Z0F5B4_9GAMM</name>
<dbReference type="EMBL" id="SRIO01000026">
    <property type="protein sequence ID" value="TFZ81377.1"/>
    <property type="molecule type" value="Genomic_DNA"/>
</dbReference>
<accession>A0A4Z0F5B4</accession>
<dbReference type="HAMAP" id="MF_00422">
    <property type="entry name" value="SecE"/>
    <property type="match status" value="1"/>
</dbReference>
<comment type="function">
    <text evidence="9">Essential subunit of the Sec protein translocation channel SecYEG. Clamps together the 2 halves of SecY. May contact the channel plug during translocation.</text>
</comment>
<comment type="caution">
    <text evidence="10">The sequence shown here is derived from an EMBL/GenBank/DDBJ whole genome shotgun (WGS) entry which is preliminary data.</text>
</comment>
<dbReference type="InterPro" id="IPR001901">
    <property type="entry name" value="Translocase_SecE/Sec61-g"/>
</dbReference>
<comment type="caution">
    <text evidence="9">Lacks conserved residue(s) required for the propagation of feature annotation.</text>
</comment>
<feature type="transmembrane region" description="Helical" evidence="9">
    <location>
        <begin position="33"/>
        <end position="50"/>
    </location>
</feature>
<reference evidence="10 11" key="1">
    <citation type="journal article" date="2019" name="ISME J.">
        <title>Candidatus Macondimonas diazotrophica, a novel gammaproteobacterial genus dominating crude-oil-contaminated coastal sediments.</title>
        <authorList>
            <person name="Karthikeyan S."/>
            <person name="Konstantinidis K."/>
        </authorList>
    </citation>
    <scope>NUCLEOTIDE SEQUENCE [LARGE SCALE GENOMIC DNA]</scope>
    <source>
        <strain evidence="10 11">KTK01</strain>
    </source>
</reference>
<evidence type="ECO:0000256" key="9">
    <source>
        <dbReference type="HAMAP-Rule" id="MF_00422"/>
    </source>
</evidence>
<gene>
    <name evidence="9 10" type="primary">secE</name>
    <name evidence="10" type="ORF">E4680_12805</name>
</gene>
<evidence type="ECO:0000313" key="11">
    <source>
        <dbReference type="Proteomes" id="UP000297890"/>
    </source>
</evidence>
<comment type="subunit">
    <text evidence="9">Component of the Sec protein translocase complex. Heterotrimer consisting of SecY, SecE and SecG subunits. The heterotrimers can form oligomers, although 1 heterotrimer is thought to be able to translocate proteins. Interacts with the ribosome. Interacts with SecDF, and other proteins may be involved. Interacts with SecA.</text>
</comment>
<comment type="similarity">
    <text evidence="9">Belongs to the SecE/SEC61-gamma family.</text>
</comment>
<dbReference type="PANTHER" id="PTHR33910">
    <property type="entry name" value="PROTEIN TRANSLOCASE SUBUNIT SECE"/>
    <property type="match status" value="1"/>
</dbReference>
<organism evidence="10 11">
    <name type="scientific">Candidatus Macondimonas diazotrophica</name>
    <dbReference type="NCBI Taxonomy" id="2305248"/>
    <lineage>
        <taxon>Bacteria</taxon>
        <taxon>Pseudomonadati</taxon>
        <taxon>Pseudomonadota</taxon>
        <taxon>Gammaproteobacteria</taxon>
        <taxon>Chromatiales</taxon>
        <taxon>Ectothiorhodospiraceae</taxon>
        <taxon>Candidatus Macondimonas</taxon>
    </lineage>
</organism>
<feature type="transmembrane region" description="Helical" evidence="9">
    <location>
        <begin position="56"/>
        <end position="73"/>
    </location>
</feature>
<evidence type="ECO:0000256" key="6">
    <source>
        <dbReference type="ARBA" id="ARBA00022989"/>
    </source>
</evidence>
<evidence type="ECO:0000256" key="1">
    <source>
        <dbReference type="ARBA" id="ARBA00004370"/>
    </source>
</evidence>
<evidence type="ECO:0000256" key="3">
    <source>
        <dbReference type="ARBA" id="ARBA00022475"/>
    </source>
</evidence>
<sequence length="141" mass="15728">MCSVENGSTRTMSSHSMNVEEESSSRILEAAKWLLAVLLVGAGIAGFYYFSQWLLIFRILLFLAVFGSALFVASRTHVGVRLVAGVRESIREARKVVWPTRPETIQTTLVVLGMVLLMGVMLWMVDWFLGFVLRRLTGMGA</sequence>
<feature type="transmembrane region" description="Helical" evidence="9">
    <location>
        <begin position="109"/>
        <end position="133"/>
    </location>
</feature>
<dbReference type="AlphaFoldDB" id="A0A4Z0F5B4"/>